<reference evidence="2 3" key="1">
    <citation type="submission" date="2013-08" db="EMBL/GenBank/DDBJ databases">
        <authorList>
            <person name="Durkin A.S."/>
            <person name="Haft D.R."/>
            <person name="McCorrison J."/>
            <person name="Torralba M."/>
            <person name="Gillis M."/>
            <person name="Haft D.H."/>
            <person name="Methe B."/>
            <person name="Sutton G."/>
            <person name="Nelson K.E."/>
        </authorList>
    </citation>
    <scope>NUCLEOTIDE SEQUENCE [LARGE SCALE GENOMIC DNA]</scope>
    <source>
        <strain evidence="2 3">F0195</strain>
    </source>
</reference>
<dbReference type="AlphaFoldDB" id="U2TVG3"/>
<comment type="caution">
    <text evidence="2">The sequence shown here is derived from an EMBL/GenBank/DDBJ whole genome shotgun (WGS) entry which is preliminary data.</text>
</comment>
<dbReference type="PATRIC" id="fig|1125712.3.peg.358"/>
<gene>
    <name evidence="2" type="ORF">HMPREF1316_2444</name>
</gene>
<feature type="region of interest" description="Disordered" evidence="1">
    <location>
        <begin position="91"/>
        <end position="115"/>
    </location>
</feature>
<dbReference type="Proteomes" id="UP000016638">
    <property type="component" value="Unassembled WGS sequence"/>
</dbReference>
<protein>
    <submittedName>
        <fullName evidence="2">Uncharacterized protein</fullName>
    </submittedName>
</protein>
<keyword evidence="3" id="KW-1185">Reference proteome</keyword>
<evidence type="ECO:0000313" key="2">
    <source>
        <dbReference type="EMBL" id="ERL10305.1"/>
    </source>
</evidence>
<dbReference type="RefSeq" id="WP_021725183.1">
    <property type="nucleotide sequence ID" value="NZ_AWEZ01000013.1"/>
</dbReference>
<dbReference type="EMBL" id="AWEZ01000013">
    <property type="protein sequence ID" value="ERL10305.1"/>
    <property type="molecule type" value="Genomic_DNA"/>
</dbReference>
<proteinExistence type="predicted"/>
<evidence type="ECO:0000313" key="3">
    <source>
        <dbReference type="Proteomes" id="UP000016638"/>
    </source>
</evidence>
<name>U2TVG3_9ACTN</name>
<sequence length="115" mass="12063">MGLSDGSLNSLCRKALADDLARNPSDLYGTDLSQLLGGRSRADHVGSDLEYCLTPSGMRVWTGPYLVGSFASGYRNILICDLTGTHASVGAAREEPPTLDGTGTMTGANPMRARA</sequence>
<organism evidence="2 3">
    <name type="scientific">Olsenella profusa F0195</name>
    <dbReference type="NCBI Taxonomy" id="1125712"/>
    <lineage>
        <taxon>Bacteria</taxon>
        <taxon>Bacillati</taxon>
        <taxon>Actinomycetota</taxon>
        <taxon>Coriobacteriia</taxon>
        <taxon>Coriobacteriales</taxon>
        <taxon>Atopobiaceae</taxon>
        <taxon>Olsenella</taxon>
    </lineage>
</organism>
<evidence type="ECO:0000256" key="1">
    <source>
        <dbReference type="SAM" id="MobiDB-lite"/>
    </source>
</evidence>
<accession>U2TVG3</accession>